<dbReference type="Gene3D" id="2.30.30.10">
    <property type="entry name" value="Integrase, C-terminal domain superfamily, retroviral"/>
    <property type="match status" value="1"/>
</dbReference>
<dbReference type="SUPFAM" id="SSF53098">
    <property type="entry name" value="Ribonuclease H-like"/>
    <property type="match status" value="2"/>
</dbReference>
<dbReference type="EMBL" id="QRBI01000305">
    <property type="protein sequence ID" value="RMB89028.1"/>
    <property type="molecule type" value="Genomic_DNA"/>
</dbReference>
<dbReference type="InterPro" id="IPR043128">
    <property type="entry name" value="Rev_trsase/Diguanyl_cyclase"/>
</dbReference>
<keyword evidence="2" id="KW-0808">Transferase</keyword>
<evidence type="ECO:0000256" key="4">
    <source>
        <dbReference type="ARBA" id="ARBA00022722"/>
    </source>
</evidence>
<dbReference type="InterPro" id="IPR017856">
    <property type="entry name" value="Integrase-like_N"/>
</dbReference>
<evidence type="ECO:0000256" key="9">
    <source>
        <dbReference type="ARBA" id="ARBA00022918"/>
    </source>
</evidence>
<dbReference type="InterPro" id="IPR012337">
    <property type="entry name" value="RNaseH-like_sf"/>
</dbReference>
<keyword evidence="9" id="KW-0695">RNA-directed DNA polymerase</keyword>
<feature type="domain" description="RNase H type-1" evidence="14">
    <location>
        <begin position="463"/>
        <end position="600"/>
    </location>
</feature>
<dbReference type="Pfam" id="PF00075">
    <property type="entry name" value="RNase_H"/>
    <property type="match status" value="1"/>
</dbReference>
<dbReference type="InterPro" id="IPR041577">
    <property type="entry name" value="RT_RNaseH_2"/>
</dbReference>
<gene>
    <name evidence="16" type="ORF">DUI87_34598</name>
</gene>
<dbReference type="STRING" id="333673.A0A3M0IKU9"/>
<evidence type="ECO:0000313" key="16">
    <source>
        <dbReference type="EMBL" id="RMB89028.1"/>
    </source>
</evidence>
<evidence type="ECO:0000259" key="15">
    <source>
        <dbReference type="PROSITE" id="PS50994"/>
    </source>
</evidence>
<keyword evidence="3" id="KW-0548">Nucleotidyltransferase</keyword>
<evidence type="ECO:0000256" key="11">
    <source>
        <dbReference type="ARBA" id="ARBA00023268"/>
    </source>
</evidence>
<keyword evidence="11" id="KW-0511">Multifunctional enzyme</keyword>
<dbReference type="GO" id="GO:0035613">
    <property type="term" value="F:RNA stem-loop binding"/>
    <property type="evidence" value="ECO:0007669"/>
    <property type="project" value="TreeGrafter"/>
</dbReference>
<dbReference type="InterPro" id="IPR043502">
    <property type="entry name" value="DNA/RNA_pol_sf"/>
</dbReference>
<keyword evidence="8" id="KW-0862">Zinc</keyword>
<reference evidence="16 17" key="1">
    <citation type="submission" date="2018-07" db="EMBL/GenBank/DDBJ databases">
        <title>A high quality draft genome assembly of the barn swallow (H. rustica rustica).</title>
        <authorList>
            <person name="Formenti G."/>
            <person name="Chiara M."/>
            <person name="Poveda L."/>
            <person name="Francoijs K.-J."/>
            <person name="Bonisoli-Alquati A."/>
            <person name="Canova L."/>
            <person name="Gianfranceschi L."/>
            <person name="Horner D.S."/>
            <person name="Saino N."/>
        </authorList>
    </citation>
    <scope>NUCLEOTIDE SEQUENCE [LARGE SCALE GENOMIC DNA]</scope>
    <source>
        <strain evidence="16">Chelidonia</strain>
        <tissue evidence="16">Blood</tissue>
    </source>
</reference>
<dbReference type="Pfam" id="PF02022">
    <property type="entry name" value="Integrase_Zn"/>
    <property type="match status" value="1"/>
</dbReference>
<evidence type="ECO:0000313" key="17">
    <source>
        <dbReference type="Proteomes" id="UP000269221"/>
    </source>
</evidence>
<dbReference type="PANTHER" id="PTHR41694">
    <property type="entry name" value="ENDOGENOUS RETROVIRUS GROUP K MEMBER POL PROTEIN"/>
    <property type="match status" value="1"/>
</dbReference>
<dbReference type="InterPro" id="IPR036862">
    <property type="entry name" value="Integrase_C_dom_sf_retrovir"/>
</dbReference>
<dbReference type="Pfam" id="PF00665">
    <property type="entry name" value="rve"/>
    <property type="match status" value="1"/>
</dbReference>
<evidence type="ECO:0000256" key="12">
    <source>
        <dbReference type="PROSITE-ProRule" id="PRU00450"/>
    </source>
</evidence>
<dbReference type="Pfam" id="PF00078">
    <property type="entry name" value="RVT_1"/>
    <property type="match status" value="1"/>
</dbReference>
<comment type="caution">
    <text evidence="16">The sequence shown here is derived from an EMBL/GenBank/DDBJ whole genome shotgun (WGS) entry which is preliminary data.</text>
</comment>
<feature type="domain" description="Integrase catalytic" evidence="15">
    <location>
        <begin position="655"/>
        <end position="817"/>
    </location>
</feature>
<dbReference type="OrthoDB" id="9386368at2759"/>
<dbReference type="GO" id="GO:0008270">
    <property type="term" value="F:zinc ion binding"/>
    <property type="evidence" value="ECO:0007669"/>
    <property type="project" value="UniProtKB-KW"/>
</dbReference>
<dbReference type="Gene3D" id="3.30.70.270">
    <property type="match status" value="2"/>
</dbReference>
<dbReference type="Gene3D" id="3.10.20.370">
    <property type="match status" value="1"/>
</dbReference>
<dbReference type="Gene3D" id="1.10.10.200">
    <property type="match status" value="1"/>
</dbReference>
<dbReference type="AlphaFoldDB" id="A0A3M0IKU9"/>
<evidence type="ECO:0000256" key="10">
    <source>
        <dbReference type="ARBA" id="ARBA00023125"/>
    </source>
</evidence>
<dbReference type="PROSITE" id="PS50876">
    <property type="entry name" value="ZF_INTEGRASE"/>
    <property type="match status" value="1"/>
</dbReference>
<evidence type="ECO:0000256" key="1">
    <source>
        <dbReference type="ARBA" id="ARBA00010879"/>
    </source>
</evidence>
<dbReference type="Proteomes" id="UP000269221">
    <property type="component" value="Unassembled WGS sequence"/>
</dbReference>
<dbReference type="InterPro" id="IPR002156">
    <property type="entry name" value="RNaseH_domain"/>
</dbReference>
<evidence type="ECO:0000256" key="3">
    <source>
        <dbReference type="ARBA" id="ARBA00022695"/>
    </source>
</evidence>
<dbReference type="SUPFAM" id="SSF46919">
    <property type="entry name" value="N-terminal Zn binding domain of HIV integrase"/>
    <property type="match status" value="1"/>
</dbReference>
<dbReference type="PROSITE" id="PS50994">
    <property type="entry name" value="INTEGRASE"/>
    <property type="match status" value="1"/>
</dbReference>
<keyword evidence="7" id="KW-0378">Hydrolase</keyword>
<evidence type="ECO:0000256" key="6">
    <source>
        <dbReference type="ARBA" id="ARBA00022759"/>
    </source>
</evidence>
<dbReference type="InterPro" id="IPR036397">
    <property type="entry name" value="RNaseH_sf"/>
</dbReference>
<protein>
    <submittedName>
        <fullName evidence="16">Uncharacterized protein</fullName>
    </submittedName>
</protein>
<dbReference type="GO" id="GO:0004523">
    <property type="term" value="F:RNA-DNA hybrid ribonuclease activity"/>
    <property type="evidence" value="ECO:0007669"/>
    <property type="project" value="InterPro"/>
</dbReference>
<evidence type="ECO:0000256" key="7">
    <source>
        <dbReference type="ARBA" id="ARBA00022801"/>
    </source>
</evidence>
<evidence type="ECO:0000256" key="2">
    <source>
        <dbReference type="ARBA" id="ARBA00022679"/>
    </source>
</evidence>
<dbReference type="GO" id="GO:0015074">
    <property type="term" value="P:DNA integration"/>
    <property type="evidence" value="ECO:0007669"/>
    <property type="project" value="InterPro"/>
</dbReference>
<dbReference type="Gene3D" id="3.30.420.10">
    <property type="entry name" value="Ribonuclease H-like superfamily/Ribonuclease H"/>
    <property type="match status" value="2"/>
</dbReference>
<keyword evidence="4" id="KW-0540">Nuclease</keyword>
<dbReference type="GO" id="GO:0003677">
    <property type="term" value="F:DNA binding"/>
    <property type="evidence" value="ECO:0007669"/>
    <property type="project" value="UniProtKB-KW"/>
</dbReference>
<evidence type="ECO:0000256" key="8">
    <source>
        <dbReference type="ARBA" id="ARBA00022833"/>
    </source>
</evidence>
<keyword evidence="6" id="KW-0255">Endonuclease</keyword>
<keyword evidence="12" id="KW-0863">Zinc-finger</keyword>
<comment type="similarity">
    <text evidence="1">Belongs to the beta type-B retroviral polymerase family. HERV class-II K(HML-2) pol subfamily.</text>
</comment>
<dbReference type="Pfam" id="PF17919">
    <property type="entry name" value="RT_RNaseH_2"/>
    <property type="match status" value="1"/>
</dbReference>
<sequence>MGQGKSRPSTPIKLPPVPRDSPLGFILDNWKHYPNTGEQILQEYQTGEGVTLIQYVDDLLIAGETEDKVWAESIRLLNFLSAKGLKVSKAKLQFVEEEVKYLGHYLRKGEKKIDPERVKGILSIPPPKSKKQIRQLLGLMGYCRQWIENYSTKVKFLYEKLSQGGLVKWDEKDDKHLKALQHDLVNALVLSLPDLKRPFYLFVNTDSGTAYGVLTQEWAGKKKPVGYLSKLLDPVSRGWPTCLQALVACTLLVEEANKITFNGEVRVLSPHNIRGILQQKAEKWITDARLLKYEGILLDTPKLTLEVTALQNPAQFLYGRPSEDGLAHECLSTIEEQTKIRPDLDEEELEEGDRLFVDGSSSKTITEPQELIAQLIRKARVRLCELAGCDFTCIHLPVKLSKEGRNSPKRLTKEMFEHLLQSNASLQLSLDSYRGQTSVHALSHKLFNEEFHLILREKRTRRPLKVLTVFTDASGASHKSVMTWRNPQTQRWEADVEFVEGSPQVAELAAVVRAFEKFSEPINLVTDSAYMAGVVSRAEQAVLKEIDSEHPFRLLSKLIYLISHQEHPFYVMHVRSHTDLPSEIAEGNRQADFLAAPVKNARLPDIFQQAKLSHQQYHQNVPGLIHQFQLTRSQARAIVATCPSCQVQAMPSMGMGVNPRGLGSCEVWQTDITHIPSFRHLKYVHVSIDTYSGAVYASAHAGEKTEHAKKHLVQAFSVLGIPKEIKTDNGPAYTSKGFLEFVQQWGVEHKTGIPHSPTGQAVVERAHQTLKQVLARQSSTTAWMSPHEKLCKAMFTINFLNCSFENMSPPVVRHFNSGNQFKLSQRPLVMIRDPETWETQDPYELVTWGRG</sequence>
<dbReference type="PANTHER" id="PTHR41694:SF4">
    <property type="entry name" value="ENDOGENOUS RETROVIRUS GROUP K MEMBER 10 POL PROTEIN-RELATED"/>
    <property type="match status" value="1"/>
</dbReference>
<accession>A0A3M0IKU9</accession>
<dbReference type="PROSITE" id="PS50879">
    <property type="entry name" value="RNASE_H_1"/>
    <property type="match status" value="1"/>
</dbReference>
<feature type="domain" description="Integrase-type" evidence="13">
    <location>
        <begin position="605"/>
        <end position="646"/>
    </location>
</feature>
<organism evidence="16 17">
    <name type="scientific">Hirundo rustica rustica</name>
    <dbReference type="NCBI Taxonomy" id="333673"/>
    <lineage>
        <taxon>Eukaryota</taxon>
        <taxon>Metazoa</taxon>
        <taxon>Chordata</taxon>
        <taxon>Craniata</taxon>
        <taxon>Vertebrata</taxon>
        <taxon>Euteleostomi</taxon>
        <taxon>Archelosauria</taxon>
        <taxon>Archosauria</taxon>
        <taxon>Dinosauria</taxon>
        <taxon>Saurischia</taxon>
        <taxon>Theropoda</taxon>
        <taxon>Coelurosauria</taxon>
        <taxon>Aves</taxon>
        <taxon>Neognathae</taxon>
        <taxon>Neoaves</taxon>
        <taxon>Telluraves</taxon>
        <taxon>Australaves</taxon>
        <taxon>Passeriformes</taxon>
        <taxon>Sylvioidea</taxon>
        <taxon>Hirundinidae</taxon>
        <taxon>Hirundo</taxon>
    </lineage>
</organism>
<dbReference type="InterPro" id="IPR000477">
    <property type="entry name" value="RT_dom"/>
</dbReference>
<dbReference type="SUPFAM" id="SSF56672">
    <property type="entry name" value="DNA/RNA polymerases"/>
    <property type="match status" value="1"/>
</dbReference>
<evidence type="ECO:0000256" key="5">
    <source>
        <dbReference type="ARBA" id="ARBA00022723"/>
    </source>
</evidence>
<dbReference type="InterPro" id="IPR003308">
    <property type="entry name" value="Integrase_Zn-bd_dom_N"/>
</dbReference>
<proteinExistence type="inferred from homology"/>
<keyword evidence="5" id="KW-0479">Metal-binding</keyword>
<evidence type="ECO:0000259" key="14">
    <source>
        <dbReference type="PROSITE" id="PS50879"/>
    </source>
</evidence>
<dbReference type="InterPro" id="IPR001584">
    <property type="entry name" value="Integrase_cat-core"/>
</dbReference>
<evidence type="ECO:0000259" key="13">
    <source>
        <dbReference type="PROSITE" id="PS50876"/>
    </source>
</evidence>
<name>A0A3M0IKU9_HIRRU</name>
<dbReference type="GO" id="GO:0003964">
    <property type="term" value="F:RNA-directed DNA polymerase activity"/>
    <property type="evidence" value="ECO:0007669"/>
    <property type="project" value="UniProtKB-KW"/>
</dbReference>
<keyword evidence="10" id="KW-0238">DNA-binding</keyword>
<keyword evidence="17" id="KW-1185">Reference proteome</keyword>